<evidence type="ECO:0000313" key="2">
    <source>
        <dbReference type="Proteomes" id="UP000027138"/>
    </source>
</evidence>
<evidence type="ECO:0000313" key="1">
    <source>
        <dbReference type="EMBL" id="KDP24388.1"/>
    </source>
</evidence>
<dbReference type="EMBL" id="KK915124">
    <property type="protein sequence ID" value="KDP24388.1"/>
    <property type="molecule type" value="Genomic_DNA"/>
</dbReference>
<keyword evidence="2" id="KW-1185">Reference proteome</keyword>
<dbReference type="Proteomes" id="UP000027138">
    <property type="component" value="Unassembled WGS sequence"/>
</dbReference>
<organism evidence="1 2">
    <name type="scientific">Jatropha curcas</name>
    <name type="common">Barbados nut</name>
    <dbReference type="NCBI Taxonomy" id="180498"/>
    <lineage>
        <taxon>Eukaryota</taxon>
        <taxon>Viridiplantae</taxon>
        <taxon>Streptophyta</taxon>
        <taxon>Embryophyta</taxon>
        <taxon>Tracheophyta</taxon>
        <taxon>Spermatophyta</taxon>
        <taxon>Magnoliopsida</taxon>
        <taxon>eudicotyledons</taxon>
        <taxon>Gunneridae</taxon>
        <taxon>Pentapetalae</taxon>
        <taxon>rosids</taxon>
        <taxon>fabids</taxon>
        <taxon>Malpighiales</taxon>
        <taxon>Euphorbiaceae</taxon>
        <taxon>Crotonoideae</taxon>
        <taxon>Jatropheae</taxon>
        <taxon>Jatropha</taxon>
    </lineage>
</organism>
<proteinExistence type="predicted"/>
<protein>
    <submittedName>
        <fullName evidence="1">Uncharacterized protein</fullName>
    </submittedName>
</protein>
<dbReference type="AlphaFoldDB" id="A0A067JNK6"/>
<sequence>MLETHLVSPYRMSPFGCTHVSIDNYNEVCQLYEAVCLKLVVASLSDEHIFMKSSLKNFPKLIISPPFSIDRFLEPVFEALFHSLSREDWDLLKPFKLKRLSYY</sequence>
<reference evidence="1 2" key="1">
    <citation type="journal article" date="2014" name="PLoS ONE">
        <title>Global Analysis of Gene Expression Profiles in Physic Nut (Jatropha curcas L.) Seedlings Exposed to Salt Stress.</title>
        <authorList>
            <person name="Zhang L."/>
            <person name="Zhang C."/>
            <person name="Wu P."/>
            <person name="Chen Y."/>
            <person name="Li M."/>
            <person name="Jiang H."/>
            <person name="Wu G."/>
        </authorList>
    </citation>
    <scope>NUCLEOTIDE SEQUENCE [LARGE SCALE GENOMIC DNA]</scope>
    <source>
        <strain evidence="2">cv. GZQX0401</strain>
        <tissue evidence="1">Young leaves</tissue>
    </source>
</reference>
<name>A0A067JNK6_JATCU</name>
<accession>A0A067JNK6</accession>
<gene>
    <name evidence="1" type="ORF">JCGZ_26621</name>
</gene>